<dbReference type="InterPro" id="IPR002104">
    <property type="entry name" value="Integrase_catalytic"/>
</dbReference>
<keyword evidence="2" id="KW-0229">DNA integration</keyword>
<dbReference type="Gene3D" id="3.30.160.390">
    <property type="entry name" value="Integrase, DNA-binding domain"/>
    <property type="match status" value="1"/>
</dbReference>
<dbReference type="Pfam" id="PF00589">
    <property type="entry name" value="Phage_integrase"/>
    <property type="match status" value="1"/>
</dbReference>
<evidence type="ECO:0000256" key="3">
    <source>
        <dbReference type="ARBA" id="ARBA00023125"/>
    </source>
</evidence>
<name>A0ABV7NAV4_9SPHN</name>
<dbReference type="PANTHER" id="PTHR30629:SF2">
    <property type="entry name" value="PROPHAGE INTEGRASE INTS-RELATED"/>
    <property type="match status" value="1"/>
</dbReference>
<evidence type="ECO:0000259" key="5">
    <source>
        <dbReference type="PROSITE" id="PS51898"/>
    </source>
</evidence>
<dbReference type="RefSeq" id="WP_380792895.1">
    <property type="nucleotide sequence ID" value="NZ_JBHRVU010000004.1"/>
</dbReference>
<dbReference type="InterPro" id="IPR013762">
    <property type="entry name" value="Integrase-like_cat_sf"/>
</dbReference>
<keyword evidence="3" id="KW-0238">DNA-binding</keyword>
<dbReference type="InterPro" id="IPR010998">
    <property type="entry name" value="Integrase_recombinase_N"/>
</dbReference>
<dbReference type="Gene3D" id="1.10.443.10">
    <property type="entry name" value="Intergrase catalytic core"/>
    <property type="match status" value="1"/>
</dbReference>
<reference evidence="7" key="1">
    <citation type="journal article" date="2019" name="Int. J. Syst. Evol. Microbiol.">
        <title>The Global Catalogue of Microorganisms (GCM) 10K type strain sequencing project: providing services to taxonomists for standard genome sequencing and annotation.</title>
        <authorList>
            <consortium name="The Broad Institute Genomics Platform"/>
            <consortium name="The Broad Institute Genome Sequencing Center for Infectious Disease"/>
            <person name="Wu L."/>
            <person name="Ma J."/>
        </authorList>
    </citation>
    <scope>NUCLEOTIDE SEQUENCE [LARGE SCALE GENOMIC DNA]</scope>
    <source>
        <strain evidence="7">CCM 7491</strain>
    </source>
</reference>
<keyword evidence="4" id="KW-0233">DNA recombination</keyword>
<dbReference type="Gene3D" id="1.10.150.130">
    <property type="match status" value="1"/>
</dbReference>
<evidence type="ECO:0000256" key="4">
    <source>
        <dbReference type="ARBA" id="ARBA00023172"/>
    </source>
</evidence>
<evidence type="ECO:0000313" key="7">
    <source>
        <dbReference type="Proteomes" id="UP001595681"/>
    </source>
</evidence>
<comment type="similarity">
    <text evidence="1">Belongs to the 'phage' integrase family.</text>
</comment>
<accession>A0ABV7NAV4</accession>
<feature type="domain" description="Tyr recombinase" evidence="5">
    <location>
        <begin position="227"/>
        <end position="403"/>
    </location>
</feature>
<evidence type="ECO:0000313" key="6">
    <source>
        <dbReference type="EMBL" id="MFC3440125.1"/>
    </source>
</evidence>
<gene>
    <name evidence="6" type="ORF">ACFOKF_02755</name>
</gene>
<dbReference type="InterPro" id="IPR011010">
    <property type="entry name" value="DNA_brk_join_enz"/>
</dbReference>
<protein>
    <submittedName>
        <fullName evidence="6">Tyrosine-type recombinase/integrase</fullName>
    </submittedName>
</protein>
<dbReference type="Proteomes" id="UP001595681">
    <property type="component" value="Unassembled WGS sequence"/>
</dbReference>
<dbReference type="PROSITE" id="PS51898">
    <property type="entry name" value="TYR_RECOMBINASE"/>
    <property type="match status" value="1"/>
</dbReference>
<keyword evidence="7" id="KW-1185">Reference proteome</keyword>
<dbReference type="InterPro" id="IPR038488">
    <property type="entry name" value="Integrase_DNA-bd_sf"/>
</dbReference>
<dbReference type="Pfam" id="PF13356">
    <property type="entry name" value="Arm-DNA-bind_3"/>
    <property type="match status" value="1"/>
</dbReference>
<comment type="caution">
    <text evidence="6">The sequence shown here is derived from an EMBL/GenBank/DDBJ whole genome shotgun (WGS) entry which is preliminary data.</text>
</comment>
<dbReference type="InterPro" id="IPR025166">
    <property type="entry name" value="Integrase_DNA_bind_dom"/>
</dbReference>
<dbReference type="InterPro" id="IPR050808">
    <property type="entry name" value="Phage_Integrase"/>
</dbReference>
<dbReference type="CDD" id="cd00796">
    <property type="entry name" value="INT_Rci_Hp1_C"/>
    <property type="match status" value="1"/>
</dbReference>
<dbReference type="SUPFAM" id="SSF56349">
    <property type="entry name" value="DNA breaking-rejoining enzymes"/>
    <property type="match status" value="1"/>
</dbReference>
<dbReference type="PANTHER" id="PTHR30629">
    <property type="entry name" value="PROPHAGE INTEGRASE"/>
    <property type="match status" value="1"/>
</dbReference>
<organism evidence="6 7">
    <name type="scientific">Sphingobium rhizovicinum</name>
    <dbReference type="NCBI Taxonomy" id="432308"/>
    <lineage>
        <taxon>Bacteria</taxon>
        <taxon>Pseudomonadati</taxon>
        <taxon>Pseudomonadota</taxon>
        <taxon>Alphaproteobacteria</taxon>
        <taxon>Sphingomonadales</taxon>
        <taxon>Sphingomonadaceae</taxon>
        <taxon>Sphingobium</taxon>
    </lineage>
</organism>
<evidence type="ECO:0000256" key="1">
    <source>
        <dbReference type="ARBA" id="ARBA00008857"/>
    </source>
</evidence>
<proteinExistence type="inferred from homology"/>
<sequence length="426" mass="46397">MATEKLTKRHIDGLKASAKSYRHYDTELKGFGVQVLPSGVKSYIVEYRPDGGGRSVAKKRMTLGRVGELTPDQARAMARDRLADVRRGTDPLSDRQTKRREQKLSEFIDQWEIDAPAGKRTGRPMKERTRTYMLARLRHHVVPLLGTKRISDVTVDDINGMIRRIARGETAKDGLSGKKRGRVKVRGGEGAALKVASDLSIIFNYAVEKRLIPTNPVTLARKPRAGKRHDFLTASEFAQIAQALTALEAEGCNPAGIAILRLILLTGARPSEIEGLKWAEVDTDHQCLRLAESKTGYSVRPLSQAAVDILSAISRGASPYVFPATRGDGHFTGAKKIWNQARTKAKLPGRVRYHARHAMATFALADGVDAVSVAAIMGHKGPRTTLATYAHVIDGTAARAVEAVGQKIAVAMQTPPSTPTPVEGHT</sequence>
<dbReference type="EMBL" id="JBHRVU010000004">
    <property type="protein sequence ID" value="MFC3440125.1"/>
    <property type="molecule type" value="Genomic_DNA"/>
</dbReference>
<evidence type="ECO:0000256" key="2">
    <source>
        <dbReference type="ARBA" id="ARBA00022908"/>
    </source>
</evidence>